<dbReference type="Gene3D" id="1.20.5.520">
    <property type="entry name" value="Single helix bin"/>
    <property type="match status" value="1"/>
</dbReference>
<evidence type="ECO:0000256" key="4">
    <source>
        <dbReference type="ARBA" id="ARBA00023212"/>
    </source>
</evidence>
<dbReference type="AlphaFoldDB" id="A0A9Q0MC92"/>
<dbReference type="GO" id="GO:0005829">
    <property type="term" value="C:cytosol"/>
    <property type="evidence" value="ECO:0007669"/>
    <property type="project" value="TreeGrafter"/>
</dbReference>
<sequence>MSTTPNKEDLPRIADALKTELVGEKKLKHIETEEKIVLPSKSEIEQEKGQQQLLKSIETFSPDQLHHANTEERIFFQLKR</sequence>
<name>A0A9Q0MC92_BLOTA</name>
<dbReference type="GO" id="GO:0007015">
    <property type="term" value="P:actin filament organization"/>
    <property type="evidence" value="ECO:0007669"/>
    <property type="project" value="InterPro"/>
</dbReference>
<dbReference type="PANTHER" id="PTHR20940">
    <property type="entry name" value="TETRA THYMOSIN"/>
    <property type="match status" value="1"/>
</dbReference>
<dbReference type="SMART" id="SM00152">
    <property type="entry name" value="THY"/>
    <property type="match status" value="1"/>
</dbReference>
<dbReference type="GO" id="GO:0003785">
    <property type="term" value="F:actin monomer binding"/>
    <property type="evidence" value="ECO:0007669"/>
    <property type="project" value="InterPro"/>
</dbReference>
<evidence type="ECO:0000256" key="2">
    <source>
        <dbReference type="ARBA" id="ARBA00009511"/>
    </source>
</evidence>
<evidence type="ECO:0000256" key="3">
    <source>
        <dbReference type="ARBA" id="ARBA00022490"/>
    </source>
</evidence>
<comment type="similarity">
    <text evidence="2">Belongs to the thymosin beta family.</text>
</comment>
<evidence type="ECO:0000256" key="1">
    <source>
        <dbReference type="ARBA" id="ARBA00004245"/>
    </source>
</evidence>
<gene>
    <name evidence="5" type="ORF">RDWZM_006902</name>
</gene>
<comment type="caution">
    <text evidence="5">The sequence shown here is derived from an EMBL/GenBank/DDBJ whole genome shotgun (WGS) entry which is preliminary data.</text>
</comment>
<accession>A0A9Q0MC92</accession>
<evidence type="ECO:0000313" key="5">
    <source>
        <dbReference type="EMBL" id="KAJ6221090.1"/>
    </source>
</evidence>
<dbReference type="EMBL" id="JAPWDV010000002">
    <property type="protein sequence ID" value="KAJ6221090.1"/>
    <property type="molecule type" value="Genomic_DNA"/>
</dbReference>
<protein>
    <submittedName>
        <fullName evidence="5">Uncharacterized protein</fullName>
    </submittedName>
</protein>
<organism evidence="5 6">
    <name type="scientific">Blomia tropicalis</name>
    <name type="common">Mite</name>
    <dbReference type="NCBI Taxonomy" id="40697"/>
    <lineage>
        <taxon>Eukaryota</taxon>
        <taxon>Metazoa</taxon>
        <taxon>Ecdysozoa</taxon>
        <taxon>Arthropoda</taxon>
        <taxon>Chelicerata</taxon>
        <taxon>Arachnida</taxon>
        <taxon>Acari</taxon>
        <taxon>Acariformes</taxon>
        <taxon>Sarcoptiformes</taxon>
        <taxon>Astigmata</taxon>
        <taxon>Glycyphagoidea</taxon>
        <taxon>Echimyopodidae</taxon>
        <taxon>Blomia</taxon>
    </lineage>
</organism>
<keyword evidence="3" id="KW-0963">Cytoplasm</keyword>
<reference evidence="5" key="1">
    <citation type="submission" date="2022-12" db="EMBL/GenBank/DDBJ databases">
        <title>Genome assemblies of Blomia tropicalis.</title>
        <authorList>
            <person name="Cui Y."/>
        </authorList>
    </citation>
    <scope>NUCLEOTIDE SEQUENCE</scope>
    <source>
        <tissue evidence="5">Adult mites</tissue>
    </source>
</reference>
<dbReference type="PANTHER" id="PTHR20940:SF1">
    <property type="entry name" value="CIBOULOT, ISOFORM A"/>
    <property type="match status" value="1"/>
</dbReference>
<keyword evidence="4" id="KW-0206">Cytoskeleton</keyword>
<dbReference type="GO" id="GO:0005856">
    <property type="term" value="C:cytoskeleton"/>
    <property type="evidence" value="ECO:0007669"/>
    <property type="project" value="UniProtKB-SubCell"/>
</dbReference>
<evidence type="ECO:0000313" key="6">
    <source>
        <dbReference type="Proteomes" id="UP001142055"/>
    </source>
</evidence>
<dbReference type="Pfam" id="PF01290">
    <property type="entry name" value="Thymosin"/>
    <property type="match status" value="1"/>
</dbReference>
<dbReference type="InterPro" id="IPR001152">
    <property type="entry name" value="Beta-thymosin"/>
</dbReference>
<keyword evidence="6" id="KW-1185">Reference proteome</keyword>
<comment type="subcellular location">
    <subcellularLocation>
        <location evidence="1">Cytoplasm</location>
        <location evidence="1">Cytoskeleton</location>
    </subcellularLocation>
</comment>
<dbReference type="InterPro" id="IPR038386">
    <property type="entry name" value="Beta-thymosin_sf"/>
</dbReference>
<dbReference type="Proteomes" id="UP001142055">
    <property type="component" value="Chromosome 2"/>
</dbReference>
<proteinExistence type="inferred from homology"/>